<dbReference type="EMBL" id="JAQQPZ010000013">
    <property type="protein sequence ID" value="MDD8060573.1"/>
    <property type="molecule type" value="Genomic_DNA"/>
</dbReference>
<sequence length="84" mass="9423">MNQNVIFGDQLFVEADNVRFIAQRQGVNINCFVSFSTISALCQSQAVSEHNAACMFEQCRFDLEDQAEALINQEAFTDIGDIKL</sequence>
<dbReference type="Gene3D" id="3.30.160.140">
    <property type="entry name" value="Shew3726-like"/>
    <property type="match status" value="1"/>
</dbReference>
<dbReference type="RefSeq" id="WP_238107432.1">
    <property type="nucleotide sequence ID" value="NZ_JAQQPZ010000013.1"/>
</dbReference>
<comment type="caution">
    <text evidence="1">The sequence shown here is derived from an EMBL/GenBank/DDBJ whole genome shotgun (WGS) entry which is preliminary data.</text>
</comment>
<reference evidence="1 2" key="1">
    <citation type="submission" date="2023-02" db="EMBL/GenBank/DDBJ databases">
        <title>Genome sequence of Shewanella metallivivens ER-Te-42B-Light, sp. nov., enriched from sulfide tube worms (Riftia pachyptila) isolated from Explorer Ridge in the Pacific Ocean.</title>
        <authorList>
            <person name="Maltman C."/>
            <person name="Kuzyk S.B."/>
            <person name="Kyndt J.A."/>
            <person name="Yurkov V."/>
        </authorList>
    </citation>
    <scope>NUCLEOTIDE SEQUENCE [LARGE SCALE GENOMIC DNA]</scope>
    <source>
        <strain evidence="1 2">ER-Te-42B-Light</strain>
    </source>
</reference>
<dbReference type="InterPro" id="IPR036692">
    <property type="entry name" value="Shew3726-like_sf"/>
</dbReference>
<organism evidence="1 2">
    <name type="scientific">Shewanella metallivivens</name>
    <dbReference type="NCBI Taxonomy" id="2872342"/>
    <lineage>
        <taxon>Bacteria</taxon>
        <taxon>Pseudomonadati</taxon>
        <taxon>Pseudomonadota</taxon>
        <taxon>Gammaproteobacteria</taxon>
        <taxon>Alteromonadales</taxon>
        <taxon>Shewanellaceae</taxon>
        <taxon>Shewanella</taxon>
    </lineage>
</organism>
<name>A0ABT5TQR0_9GAMM</name>
<evidence type="ECO:0000313" key="1">
    <source>
        <dbReference type="EMBL" id="MDD8060573.1"/>
    </source>
</evidence>
<dbReference type="InterPro" id="IPR009962">
    <property type="entry name" value="DUF1488"/>
</dbReference>
<dbReference type="Pfam" id="PF07369">
    <property type="entry name" value="DUF1488"/>
    <property type="match status" value="1"/>
</dbReference>
<dbReference type="Proteomes" id="UP001213691">
    <property type="component" value="Unassembled WGS sequence"/>
</dbReference>
<keyword evidence="2" id="KW-1185">Reference proteome</keyword>
<dbReference type="SUPFAM" id="SSF160272">
    <property type="entry name" value="Shew3726-like"/>
    <property type="match status" value="1"/>
</dbReference>
<evidence type="ECO:0000313" key="2">
    <source>
        <dbReference type="Proteomes" id="UP001213691"/>
    </source>
</evidence>
<gene>
    <name evidence="1" type="ORF">PQR79_16005</name>
</gene>
<proteinExistence type="predicted"/>
<accession>A0ABT5TQR0</accession>
<protein>
    <submittedName>
        <fullName evidence="1">DUF1488 domain-containing protein</fullName>
    </submittedName>
</protein>